<feature type="signal peptide" evidence="1">
    <location>
        <begin position="1"/>
        <end position="30"/>
    </location>
</feature>
<dbReference type="AlphaFoldDB" id="A0A345P9W0"/>
<dbReference type="EMBL" id="CP031222">
    <property type="protein sequence ID" value="AXI04069.1"/>
    <property type="molecule type" value="Genomic_DNA"/>
</dbReference>
<evidence type="ECO:0000256" key="1">
    <source>
        <dbReference type="SAM" id="SignalP"/>
    </source>
</evidence>
<dbReference type="Gene3D" id="2.40.160.20">
    <property type="match status" value="1"/>
</dbReference>
<organism evidence="2 3">
    <name type="scientific">Aquirhabdus parva</name>
    <dbReference type="NCBI Taxonomy" id="2283318"/>
    <lineage>
        <taxon>Bacteria</taxon>
        <taxon>Pseudomonadati</taxon>
        <taxon>Pseudomonadota</taxon>
        <taxon>Gammaproteobacteria</taxon>
        <taxon>Moraxellales</taxon>
        <taxon>Moraxellaceae</taxon>
        <taxon>Aquirhabdus</taxon>
    </lineage>
</organism>
<dbReference type="InterPro" id="IPR011250">
    <property type="entry name" value="OMP/PagP_B-barrel"/>
</dbReference>
<dbReference type="SUPFAM" id="SSF56925">
    <property type="entry name" value="OMPA-like"/>
    <property type="match status" value="1"/>
</dbReference>
<sequence>MDQGINKGVMIMKKILLIACALCCASTSYAESPWLVKLGVSDVVPKRDGGTLAGMQASSSNDVQFTPSVEYAFNPALSAELLLAAPLGHNVTLNGIRVVKLKELPPTLSLKYRFPAIQGIQPYFGLGVNYTMFWDEKTEGPVVGSKLNAINSLGMAGLIGAEYRIPKSPFGIAVDIRYIDIVSKVKLDGNKIGDLTINPWVLGAGVTYRF</sequence>
<evidence type="ECO:0000313" key="3">
    <source>
        <dbReference type="Proteomes" id="UP000253940"/>
    </source>
</evidence>
<dbReference type="Proteomes" id="UP000253940">
    <property type="component" value="Chromosome"/>
</dbReference>
<reference evidence="2 3" key="1">
    <citation type="submission" date="2018-07" db="EMBL/GenBank/DDBJ databases">
        <title>Genome sequencing of Moraxellaceae gen. HYN0046.</title>
        <authorList>
            <person name="Kim M."/>
            <person name="Yi H."/>
        </authorList>
    </citation>
    <scope>NUCLEOTIDE SEQUENCE [LARGE SCALE GENOMIC DNA]</scope>
    <source>
        <strain evidence="2 3">HYN0046</strain>
    </source>
</reference>
<gene>
    <name evidence="2" type="ORF">HYN46_15210</name>
</gene>
<accession>A0A345P9W0</accession>
<dbReference type="KEGG" id="mbah:HYN46_15210"/>
<evidence type="ECO:0000313" key="2">
    <source>
        <dbReference type="EMBL" id="AXI04069.1"/>
    </source>
</evidence>
<dbReference type="OrthoDB" id="9807574at2"/>
<protein>
    <submittedName>
        <fullName evidence="2">OmpW family protein</fullName>
    </submittedName>
</protein>
<dbReference type="Pfam" id="PF03922">
    <property type="entry name" value="OmpW"/>
    <property type="match status" value="1"/>
</dbReference>
<keyword evidence="3" id="KW-1185">Reference proteome</keyword>
<feature type="chain" id="PRO_5016617623" evidence="1">
    <location>
        <begin position="31"/>
        <end position="210"/>
    </location>
</feature>
<keyword evidence="1" id="KW-0732">Signal</keyword>
<dbReference type="PANTHER" id="PTHR36920">
    <property type="match status" value="1"/>
</dbReference>
<name>A0A345P9W0_9GAMM</name>
<dbReference type="PANTHER" id="PTHR36920:SF1">
    <property type="entry name" value="OUTER MEMBRANE PROTEIN W"/>
    <property type="match status" value="1"/>
</dbReference>
<dbReference type="InterPro" id="IPR005618">
    <property type="entry name" value="OMPW"/>
</dbReference>
<dbReference type="GO" id="GO:0019867">
    <property type="term" value="C:outer membrane"/>
    <property type="evidence" value="ECO:0007669"/>
    <property type="project" value="InterPro"/>
</dbReference>
<proteinExistence type="predicted"/>
<dbReference type="GO" id="GO:0055085">
    <property type="term" value="P:transmembrane transport"/>
    <property type="evidence" value="ECO:0007669"/>
    <property type="project" value="TreeGrafter"/>
</dbReference>